<sequence length="894" mass="100195">MTAQNANATVTGVPRTKICVFCGSSPGTRPEYLEAARALARAMAANEIDLVYGGGTVGLMGEVAKTLCELKGPDAVHGIIPEALVKWERDDNYTTVNKNGHFLPDEFKYGRTTIVPDMHTRKKLMAEEVFAGGPGSGFIGLPGGFGTMEELFEMIAWNQLDIHDKGIVLLNVNDFWRGMLDLINTGAEEGFIREKNKSIVVAANTGDEAIKMLREYKVSPATYGLKWADLVSAEISLPSSTVSGDIHQPAAWQSKRHACVQQNKATSCRRESVSVVTRRSVRQRSQQLSSSSRQRSTSVSLEPDSLPPDHLSNSETSPVAGPCPVPSSACTTSSRPASPVDSQRLPEITNQTLMRILTSVPTPQSRLTPEATVALDFLAHGRRNVLNRFVGQDSVDHRVPQSQMPQNAPSELWDTFLPVEDARMLLALHQAHLAWMHNVVHLPTFRQEFDDNVVRNKCDKSWRALYYALLSQTLHHIDHEYLASLPQPIATDQNMSRVLFDKSIRLLNEAEFMDKHKLTSVQAICLLQQLAYNFDKSDLICVLISAAIRISQCLDLHRLGPDQPTDPATSVDGGGVQRLINREVRKRVWWFLVRFDWLEIPFQGICQIHPEQFNTPMPANCCDDLQRMIKDGAIISQPDHVYTSSSWSLYLNHVSIINWKHQDRISKVKNPSGSPDSIFRLYDATIWADQELKALFCSWQVPLQHVDEIQAERVMMDTFPVDLLPDMILNFTANRLSCVTIAERSIEAIQRWPDNLETRIIRRMWTTLTHIMSCSITLVLALLFKSQCALTHDLAKIRRYVSFAKQFISQEEQHSSIARRGVRLLNALMNLEECSEYSMDLEADIGDMVRRVAAADGEDIDIHTTASHQFGFPNGQGFWEAFIGEPPASDFAAV</sequence>
<keyword evidence="2" id="KW-1185">Reference proteome</keyword>
<name>A0ACC1N932_9HYPO</name>
<evidence type="ECO:0000313" key="1">
    <source>
        <dbReference type="EMBL" id="KAJ2975800.1"/>
    </source>
</evidence>
<organism evidence="1 2">
    <name type="scientific">Zarea fungicola</name>
    <dbReference type="NCBI Taxonomy" id="93591"/>
    <lineage>
        <taxon>Eukaryota</taxon>
        <taxon>Fungi</taxon>
        <taxon>Dikarya</taxon>
        <taxon>Ascomycota</taxon>
        <taxon>Pezizomycotina</taxon>
        <taxon>Sordariomycetes</taxon>
        <taxon>Hypocreomycetidae</taxon>
        <taxon>Hypocreales</taxon>
        <taxon>Cordycipitaceae</taxon>
        <taxon>Zarea</taxon>
    </lineage>
</organism>
<dbReference type="EMBL" id="JANJQO010000660">
    <property type="protein sequence ID" value="KAJ2975800.1"/>
    <property type="molecule type" value="Genomic_DNA"/>
</dbReference>
<protein>
    <submittedName>
        <fullName evidence="1">Uncharacterized protein</fullName>
    </submittedName>
</protein>
<gene>
    <name evidence="1" type="ORF">NQ176_g5318</name>
</gene>
<evidence type="ECO:0000313" key="2">
    <source>
        <dbReference type="Proteomes" id="UP001143910"/>
    </source>
</evidence>
<comment type="caution">
    <text evidence="1">The sequence shown here is derived from an EMBL/GenBank/DDBJ whole genome shotgun (WGS) entry which is preliminary data.</text>
</comment>
<dbReference type="Proteomes" id="UP001143910">
    <property type="component" value="Unassembled WGS sequence"/>
</dbReference>
<reference evidence="1" key="1">
    <citation type="submission" date="2022-08" db="EMBL/GenBank/DDBJ databases">
        <title>Genome Sequence of Lecanicillium fungicola.</title>
        <authorList>
            <person name="Buettner E."/>
        </authorList>
    </citation>
    <scope>NUCLEOTIDE SEQUENCE</scope>
    <source>
        <strain evidence="1">Babe33</strain>
    </source>
</reference>
<proteinExistence type="predicted"/>
<accession>A0ACC1N932</accession>